<organism evidence="2 3">
    <name type="scientific">Neolewinella aquimaris</name>
    <dbReference type="NCBI Taxonomy" id="1835722"/>
    <lineage>
        <taxon>Bacteria</taxon>
        <taxon>Pseudomonadati</taxon>
        <taxon>Bacteroidota</taxon>
        <taxon>Saprospiria</taxon>
        <taxon>Saprospirales</taxon>
        <taxon>Lewinellaceae</taxon>
        <taxon>Neolewinella</taxon>
    </lineage>
</organism>
<protein>
    <submittedName>
        <fullName evidence="2">Uncharacterized protein</fullName>
    </submittedName>
</protein>
<feature type="transmembrane region" description="Helical" evidence="1">
    <location>
        <begin position="75"/>
        <end position="99"/>
    </location>
</feature>
<dbReference type="EMBL" id="JACIFF010000005">
    <property type="protein sequence ID" value="MBB4079540.1"/>
    <property type="molecule type" value="Genomic_DNA"/>
</dbReference>
<comment type="caution">
    <text evidence="2">The sequence shown here is derived from an EMBL/GenBank/DDBJ whole genome shotgun (WGS) entry which is preliminary data.</text>
</comment>
<evidence type="ECO:0000313" key="3">
    <source>
        <dbReference type="Proteomes" id="UP000576209"/>
    </source>
</evidence>
<sequence>MERSSTLDDGYGSELTLTRQDAANLRKAGKWGRFLGIVSMAFVGIFLLVAVLFGGTFLALVGATGGMAPFNGGGVLLTITLAVYAAIFLLLFYLSYLLYKFGAEATVGIDHGNSRAVSDALGALARLFKLYGILTIAYLGFTALMFFATLAAGAEAFIG</sequence>
<dbReference type="AlphaFoldDB" id="A0A840E374"/>
<keyword evidence="1" id="KW-0472">Membrane</keyword>
<keyword evidence="1" id="KW-1133">Transmembrane helix</keyword>
<proteinExistence type="predicted"/>
<feature type="transmembrane region" description="Helical" evidence="1">
    <location>
        <begin position="130"/>
        <end position="154"/>
    </location>
</feature>
<keyword evidence="1" id="KW-0812">Transmembrane</keyword>
<keyword evidence="3" id="KW-1185">Reference proteome</keyword>
<evidence type="ECO:0000256" key="1">
    <source>
        <dbReference type="SAM" id="Phobius"/>
    </source>
</evidence>
<dbReference type="Proteomes" id="UP000576209">
    <property type="component" value="Unassembled WGS sequence"/>
</dbReference>
<dbReference type="RefSeq" id="WP_183495784.1">
    <property type="nucleotide sequence ID" value="NZ_JACIFF010000005.1"/>
</dbReference>
<reference evidence="2 3" key="1">
    <citation type="submission" date="2020-08" db="EMBL/GenBank/DDBJ databases">
        <title>Genomic Encyclopedia of Type Strains, Phase IV (KMG-IV): sequencing the most valuable type-strain genomes for metagenomic binning, comparative biology and taxonomic classification.</title>
        <authorList>
            <person name="Goeker M."/>
        </authorList>
    </citation>
    <scope>NUCLEOTIDE SEQUENCE [LARGE SCALE GENOMIC DNA]</scope>
    <source>
        <strain evidence="2 3">DSM 105137</strain>
    </source>
</reference>
<gene>
    <name evidence="2" type="ORF">GGR28_002165</name>
</gene>
<feature type="transmembrane region" description="Helical" evidence="1">
    <location>
        <begin position="34"/>
        <end position="63"/>
    </location>
</feature>
<evidence type="ECO:0000313" key="2">
    <source>
        <dbReference type="EMBL" id="MBB4079540.1"/>
    </source>
</evidence>
<name>A0A840E374_9BACT</name>
<accession>A0A840E374</accession>